<keyword evidence="7" id="KW-1185">Reference proteome</keyword>
<feature type="region of interest" description="Disordered" evidence="4">
    <location>
        <begin position="52"/>
        <end position="89"/>
    </location>
</feature>
<reference evidence="7" key="1">
    <citation type="submission" date="2012-07" db="EMBL/GenBank/DDBJ databases">
        <title>Genome of the Chinese tree shrew, a rising model animal genetically related to primates.</title>
        <authorList>
            <person name="Zhang G."/>
            <person name="Fan Y."/>
            <person name="Yao Y."/>
            <person name="Huang Z."/>
        </authorList>
    </citation>
    <scope>NUCLEOTIDE SEQUENCE [LARGE SCALE GENOMIC DNA]</scope>
</reference>
<dbReference type="GO" id="GO:0035556">
    <property type="term" value="P:intracellular signal transduction"/>
    <property type="evidence" value="ECO:0007669"/>
    <property type="project" value="InterPro"/>
</dbReference>
<sequence length="1822" mass="206491">MNPCGNEVQDPAIIRVAAHLPDLIVYGDFAKARPCVNYFDGVLMFVDISGKRGRPSPAGSGRLAPESSRRAGLPVGAPRPSCGGGHRTEELWSSPLRVSQEELRDPTVAHGGLLGRAQSPRGPLGARSVHSPSSQGNGALVAGFTAMTEKFSTAMYMDRGAEQLVEILNRYLSDIVEKVLVFGGDILKFAGLAAGHITMLIFGDEARNHFVVTGQVVEDVRFAENVAKMNEVILSPNCWQLCDRRMIEIERFKEHRAAKVALLKLPSGFNFDDFFNKCMTFMNYYPSGQRKLPSVTTETGLPRIPFPSRPARASSEVIRVVASAVLGALTYPLSSEHAPPCSLGLPALRRVRSPPGPPPADILRLACLLRSDPTLELSLQSYLMESISRQIRDKQLRGYLSELRPVTTVFVNLKFKERKKADIIGLAIQDACAHISSVLKVFRGQINKVFMFDKVNTGRFTLVAQRSGEGCSFLCVFGFPGEKVPDEPTNALQSAMNIFDLCSHTENIQTVSIGVTSGIVFCGIVGHTMRHEYTVIGQKVNTAARMMMHYPGVVSCDTVTYSGSNLPAYFFKELPKKAMKGVGDCGPIYQCLGLNEKVVFGMAYLIHNRNESYPLLVLLEKFRFAFTFESMISLEVMSDQSRSDVYDFGDSKLLQTMEEKPRGSLLRGLPSCQPAGGAGGADDGRDRELRYFRNGMKEFLTYNHSRVLMYEGRYGYGKSELLMEIEYLAQGEDHRTIAIALTKVSLEQKFYTVQILMASVLGLDTCRHYRERQTRLQNKLRALLDGKFFCLLNDIFHVQFPFSREVSKMSTLMKQEQLELLFMNILEQAAKPCSFHLGLSRGPPPPPCCPSSGARLLDCSRGFPDKPCAWSTLQTVIEERIILIVDEAQFVDSASWVFMERVIRTLPIFIIMSLSPFEHAPCAAARAVIENRHTTYIALGTIQPKDIRSKACLDLSVSGISKELDLYLAEASGGIPYYCKELLQNLNHHGVLTFHRSDYEEKTYMTWKNLFKNFIKPTVELRRFTLSDEGEAQDICGLLSGVRLRILSLPASLKGKQVSLVQLDSMSFSDQMLVRRAAILGLTFTTEQLLEVLPGWDMKMMIKALATLVESYIFDCFRNAKELRMGLKQNAASHELHVRSQALRPSEGMAWHGEAEEAVGELQSVVAEIRIVRFCRPIMQKTAYELWLKDEKRAMHLTCTRFLEEDARRCQLCRGEDFVPYHHFVVDLRFNRLDLHNIHKMAKSHGFHTKEEAVFPSAEMPQRVKTSPETPSPEEIQEKILGFFDTVISRVKASEENAVPSEPCQCEEILEMVLLPLAHHFLALGEDDKALYYLLEAAAAYMSWGDNYKICYNVGQLFLAKKMLRKALKLLNQNFPSNLLTLFLRARVEKNRHSSFANPHPKEGSPPGEKRLAHLYQQTVCFSLLWRIYGLNYFFYYKYYGDLAAMMQVNSALETQNDFQIIKAYLDYSLYHQLRNCQGVWFKYEVMAVEKTFHLPLKAEGIQVMAYVADTLSYMKFILGCLDLAIELGSRAQKMWALLQNPSKQYSVLCRLTTALFLKNKQKQLVVLLQRLWDFSVAEDHTLSKGFFYFVCLDIMLYSGFVYRTFEECLKFIHQNEDNTDLKFHSGILLALYSCVAIWYARLEKWDDFDIFSKKAKHLMLRRTPTALYYEGVTRYLEGQVLNLQKQIEQEAENAQDYGVELLKTLERLVAQNMTCPVFYPRLYHLMAYVCVLMGEVENCNLFLSTALKLSELQGNVLEKSWLNMTKELWYSGTELALQENKWLRTALALPSWDSIVTGDVKIEDIQKNKFLIRVTILENYC</sequence>
<dbReference type="GO" id="GO:0009190">
    <property type="term" value="P:cyclic nucleotide biosynthetic process"/>
    <property type="evidence" value="ECO:0007669"/>
    <property type="project" value="InterPro"/>
</dbReference>
<dbReference type="InterPro" id="IPR001054">
    <property type="entry name" value="A/G_cyclase"/>
</dbReference>
<accession>L9KXM0</accession>
<evidence type="ECO:0000256" key="4">
    <source>
        <dbReference type="SAM" id="MobiDB-lite"/>
    </source>
</evidence>
<dbReference type="Pfam" id="PF00211">
    <property type="entry name" value="Guanylate_cyc"/>
    <property type="match status" value="1"/>
</dbReference>
<keyword evidence="1" id="KW-0547">Nucleotide-binding</keyword>
<dbReference type="SUPFAM" id="SSF52540">
    <property type="entry name" value="P-loop containing nucleoside triphosphate hydrolases"/>
    <property type="match status" value="1"/>
</dbReference>
<evidence type="ECO:0000313" key="6">
    <source>
        <dbReference type="EMBL" id="ELW67239.1"/>
    </source>
</evidence>
<feature type="region of interest" description="Disordered" evidence="4">
    <location>
        <begin position="115"/>
        <end position="134"/>
    </location>
</feature>
<dbReference type="GO" id="GO:0005524">
    <property type="term" value="F:ATP binding"/>
    <property type="evidence" value="ECO:0007669"/>
    <property type="project" value="UniProtKB-KW"/>
</dbReference>
<dbReference type="Gene3D" id="3.30.70.1230">
    <property type="entry name" value="Nucleotide cyclase"/>
    <property type="match status" value="3"/>
</dbReference>
<dbReference type="FunFam" id="3.30.70.1230:FF:000017">
    <property type="entry name" value="Adenylate cyclase type 10"/>
    <property type="match status" value="1"/>
</dbReference>
<keyword evidence="3" id="KW-0456">Lyase</keyword>
<dbReference type="InterPro" id="IPR029787">
    <property type="entry name" value="Nucleotide_cyclase"/>
</dbReference>
<dbReference type="GO" id="GO:0004016">
    <property type="term" value="F:adenylate cyclase activity"/>
    <property type="evidence" value="ECO:0007669"/>
    <property type="project" value="TreeGrafter"/>
</dbReference>
<proteinExistence type="predicted"/>
<dbReference type="InParanoid" id="L9KXM0"/>
<dbReference type="PANTHER" id="PTHR16305">
    <property type="entry name" value="TESTICULAR SOLUBLE ADENYLYL CYCLASE"/>
    <property type="match status" value="1"/>
</dbReference>
<name>L9KXM0_TUPCH</name>
<evidence type="ECO:0000256" key="2">
    <source>
        <dbReference type="ARBA" id="ARBA00022840"/>
    </source>
</evidence>
<keyword evidence="2" id="KW-0067">ATP-binding</keyword>
<organism evidence="6 7">
    <name type="scientific">Tupaia chinensis</name>
    <name type="common">Chinese tree shrew</name>
    <name type="synonym">Tupaia belangeri chinensis</name>
    <dbReference type="NCBI Taxonomy" id="246437"/>
    <lineage>
        <taxon>Eukaryota</taxon>
        <taxon>Metazoa</taxon>
        <taxon>Chordata</taxon>
        <taxon>Craniata</taxon>
        <taxon>Vertebrata</taxon>
        <taxon>Euteleostomi</taxon>
        <taxon>Mammalia</taxon>
        <taxon>Eutheria</taxon>
        <taxon>Euarchontoglires</taxon>
        <taxon>Scandentia</taxon>
        <taxon>Tupaiidae</taxon>
        <taxon>Tupaia</taxon>
    </lineage>
</organism>
<reference evidence="7" key="2">
    <citation type="journal article" date="2013" name="Nat. Commun.">
        <title>Genome of the Chinese tree shrew.</title>
        <authorList>
            <person name="Fan Y."/>
            <person name="Huang Z.Y."/>
            <person name="Cao C.C."/>
            <person name="Chen C.S."/>
            <person name="Chen Y.X."/>
            <person name="Fan D.D."/>
            <person name="He J."/>
            <person name="Hou H.L."/>
            <person name="Hu L."/>
            <person name="Hu X.T."/>
            <person name="Jiang X.T."/>
            <person name="Lai R."/>
            <person name="Lang Y.S."/>
            <person name="Liang B."/>
            <person name="Liao S.G."/>
            <person name="Mu D."/>
            <person name="Ma Y.Y."/>
            <person name="Niu Y.Y."/>
            <person name="Sun X.Q."/>
            <person name="Xia J.Q."/>
            <person name="Xiao J."/>
            <person name="Xiong Z.Q."/>
            <person name="Xu L."/>
            <person name="Yang L."/>
            <person name="Zhang Y."/>
            <person name="Zhao W."/>
            <person name="Zhao X.D."/>
            <person name="Zheng Y.T."/>
            <person name="Zhou J.M."/>
            <person name="Zhu Y.B."/>
            <person name="Zhang G.J."/>
            <person name="Wang J."/>
            <person name="Yao Y.G."/>
        </authorList>
    </citation>
    <scope>NUCLEOTIDE SEQUENCE [LARGE SCALE GENOMIC DNA]</scope>
</reference>
<dbReference type="FunCoup" id="L9KXM0">
    <property type="interactions" value="372"/>
</dbReference>
<evidence type="ECO:0000313" key="7">
    <source>
        <dbReference type="Proteomes" id="UP000011518"/>
    </source>
</evidence>
<dbReference type="PANTHER" id="PTHR16305:SF32">
    <property type="entry name" value="ADENYLATE CYCLASE TYPE 10"/>
    <property type="match status" value="1"/>
</dbReference>
<feature type="domain" description="Guanylate cyclase" evidence="5">
    <location>
        <begin position="470"/>
        <end position="547"/>
    </location>
</feature>
<evidence type="ECO:0000256" key="1">
    <source>
        <dbReference type="ARBA" id="ARBA00022741"/>
    </source>
</evidence>
<dbReference type="EMBL" id="KB320620">
    <property type="protein sequence ID" value="ELW67239.1"/>
    <property type="molecule type" value="Genomic_DNA"/>
</dbReference>
<evidence type="ECO:0000256" key="3">
    <source>
        <dbReference type="ARBA" id="ARBA00023239"/>
    </source>
</evidence>
<dbReference type="PROSITE" id="PS50125">
    <property type="entry name" value="GUANYLATE_CYCLASE_2"/>
    <property type="match status" value="1"/>
</dbReference>
<dbReference type="GO" id="GO:0005737">
    <property type="term" value="C:cytoplasm"/>
    <property type="evidence" value="ECO:0007669"/>
    <property type="project" value="TreeGrafter"/>
</dbReference>
<dbReference type="Proteomes" id="UP000011518">
    <property type="component" value="Unassembled WGS sequence"/>
</dbReference>
<evidence type="ECO:0000259" key="5">
    <source>
        <dbReference type="PROSITE" id="PS50125"/>
    </source>
</evidence>
<dbReference type="CDD" id="cd07302">
    <property type="entry name" value="CHD"/>
    <property type="match status" value="1"/>
</dbReference>
<dbReference type="InterPro" id="IPR027417">
    <property type="entry name" value="P-loop_NTPase"/>
</dbReference>
<dbReference type="SUPFAM" id="SSF55073">
    <property type="entry name" value="Nucleotide cyclase"/>
    <property type="match status" value="2"/>
</dbReference>
<feature type="region of interest" description="Disordered" evidence="4">
    <location>
        <begin position="662"/>
        <end position="683"/>
    </location>
</feature>
<dbReference type="STRING" id="246437.L9KXM0"/>
<gene>
    <name evidence="6" type="ORF">TREES_T100015898</name>
</gene>
<dbReference type="eggNOG" id="ENOG502QPPT">
    <property type="taxonomic scope" value="Eukaryota"/>
</dbReference>
<protein>
    <submittedName>
        <fullName evidence="6">Adenylate cyclase type 10</fullName>
    </submittedName>
</protein>